<dbReference type="InterPro" id="IPR008979">
    <property type="entry name" value="Galactose-bd-like_sf"/>
</dbReference>
<feature type="domain" description="F5/8 type C" evidence="1">
    <location>
        <begin position="511"/>
        <end position="674"/>
    </location>
</feature>
<dbReference type="Pfam" id="PF17291">
    <property type="entry name" value="M60-like_N"/>
    <property type="match status" value="1"/>
</dbReference>
<dbReference type="InterPro" id="IPR051244">
    <property type="entry name" value="TCAF"/>
</dbReference>
<evidence type="ECO:0000313" key="4">
    <source>
        <dbReference type="Proteomes" id="UP000620550"/>
    </source>
</evidence>
<dbReference type="PROSITE" id="PS51257">
    <property type="entry name" value="PROKAR_LIPOPROTEIN"/>
    <property type="match status" value="1"/>
</dbReference>
<dbReference type="PROSITE" id="PS51723">
    <property type="entry name" value="PEPTIDASE_M60"/>
    <property type="match status" value="1"/>
</dbReference>
<dbReference type="Pfam" id="PF00754">
    <property type="entry name" value="F5_F8_type_C"/>
    <property type="match status" value="1"/>
</dbReference>
<accession>A0ABQ3HQ99</accession>
<protein>
    <submittedName>
        <fullName evidence="3">Carbohydrate-binding protein</fullName>
    </submittedName>
</protein>
<organism evidence="3 4">
    <name type="scientific">Sphingobacterium griseoflavum</name>
    <dbReference type="NCBI Taxonomy" id="1474952"/>
    <lineage>
        <taxon>Bacteria</taxon>
        <taxon>Pseudomonadati</taxon>
        <taxon>Bacteroidota</taxon>
        <taxon>Sphingobacteriia</taxon>
        <taxon>Sphingobacteriales</taxon>
        <taxon>Sphingobacteriaceae</taxon>
        <taxon>Sphingobacterium</taxon>
    </lineage>
</organism>
<evidence type="ECO:0000259" key="2">
    <source>
        <dbReference type="PROSITE" id="PS51723"/>
    </source>
</evidence>
<dbReference type="PANTHER" id="PTHR15730:SF5">
    <property type="entry name" value="SI:CH211-210B2.2-RELATED"/>
    <property type="match status" value="1"/>
</dbReference>
<name>A0ABQ3HQ99_9SPHI</name>
<dbReference type="InterPro" id="IPR000421">
    <property type="entry name" value="FA58C"/>
</dbReference>
<comment type="caution">
    <text evidence="3">The sequence shown here is derived from an EMBL/GenBank/DDBJ whole genome shotgun (WGS) entry which is preliminary data.</text>
</comment>
<dbReference type="EMBL" id="BNAF01000001">
    <property type="protein sequence ID" value="GHE23391.1"/>
    <property type="molecule type" value="Genomic_DNA"/>
</dbReference>
<dbReference type="SMART" id="SM01276">
    <property type="entry name" value="M60-like"/>
    <property type="match status" value="1"/>
</dbReference>
<dbReference type="InterPro" id="IPR042279">
    <property type="entry name" value="Pep_M60_3"/>
</dbReference>
<dbReference type="Gene3D" id="2.60.120.260">
    <property type="entry name" value="Galactose-binding domain-like"/>
    <property type="match status" value="1"/>
</dbReference>
<dbReference type="PROSITE" id="PS50022">
    <property type="entry name" value="FA58C_3"/>
    <property type="match status" value="1"/>
</dbReference>
<proteinExistence type="predicted"/>
<sequence length="678" mass="77008">MKIKIFLGIGLCLIGCTLSQSCKEYNFDFKNGYQQGDSIPSDILTDTTMFVADRSMYAKARIYPGLVGDAVSRIQRDTSVTLDMSKDYVQAFAYRVASSPRPIYSTGLYAPAGENIRITVPEGVVGLTVQLGAHMDNNTGLAALRREPIIYTRKELFPGVNYVKNLFGGLVWIVNEIKKEQPVTLRFAGVVRTSDFILGVTDLEAWKRDVIANDVPWLELRSRHTVYTVPRSLLVRYIRQGRADGVAEALTQWNTNYRRDFYDWMGLTENAAEAHHRYPQLPERGVMDIHPRAGYAHAGNPWVMQQDEYWLETLIDPVRIQEEAWGTFHEVGHNYQQSSIWSWSDLGETTNNLFVFNGARNRGIMDRSTFHPAVAVDFPKAVAWAMSSGAKNFSDLPDDIKDSAPFFRITPFLQIFDKAVGRNGELGWDFFPFLYTNARNSTTSFGFDQAKKDYFYRQLCHFTGRDYARFFAAWGISVSGIARREIRNLYPPMDRAIWEYNPVTRQGGDNTLSPRYDLDRTSWVVTASTQYPEEGNGNGVVAALVDGNPNTFWMSHPNLGQSPHVLRVDMGELTPLKGVFYQARNAGSNIPRTLRIETSFNGTNWQLVTPESLTNAQNYTYDTTLEAFHLSEWDRSRKEFILRSVIEPRYIRFTFPSATSFSGSRFVGVAEIGAFFDN</sequence>
<dbReference type="Gene3D" id="2.60.120.1250">
    <property type="entry name" value="Peptidase M60, enhancin-like domain 1"/>
    <property type="match status" value="1"/>
</dbReference>
<feature type="domain" description="Peptidase M60" evidence="2">
    <location>
        <begin position="101"/>
        <end position="420"/>
    </location>
</feature>
<dbReference type="Proteomes" id="UP000620550">
    <property type="component" value="Unassembled WGS sequence"/>
</dbReference>
<dbReference type="SUPFAM" id="SSF49785">
    <property type="entry name" value="Galactose-binding domain-like"/>
    <property type="match status" value="1"/>
</dbReference>
<dbReference type="Gene3D" id="3.40.390.80">
    <property type="entry name" value="Peptidase M60, enhancin-like domain 2"/>
    <property type="match status" value="1"/>
</dbReference>
<dbReference type="RefSeq" id="WP_189624879.1">
    <property type="nucleotide sequence ID" value="NZ_BNAF01000001.1"/>
</dbReference>
<dbReference type="InterPro" id="IPR031161">
    <property type="entry name" value="Peptidase_M60_dom"/>
</dbReference>
<dbReference type="PANTHER" id="PTHR15730">
    <property type="entry name" value="EXPERIMENTAL AUTOIMMUNE PROSTATITIS ANTIGEN 2-RELATED"/>
    <property type="match status" value="1"/>
</dbReference>
<dbReference type="InterPro" id="IPR035423">
    <property type="entry name" value="M60-like_N"/>
</dbReference>
<dbReference type="Gene3D" id="1.10.390.30">
    <property type="entry name" value="Peptidase M60, enhancin-like domain 3"/>
    <property type="match status" value="1"/>
</dbReference>
<reference evidence="4" key="1">
    <citation type="journal article" date="2019" name="Int. J. Syst. Evol. Microbiol.">
        <title>The Global Catalogue of Microorganisms (GCM) 10K type strain sequencing project: providing services to taxonomists for standard genome sequencing and annotation.</title>
        <authorList>
            <consortium name="The Broad Institute Genomics Platform"/>
            <consortium name="The Broad Institute Genome Sequencing Center for Infectious Disease"/>
            <person name="Wu L."/>
            <person name="Ma J."/>
        </authorList>
    </citation>
    <scope>NUCLEOTIDE SEQUENCE [LARGE SCALE GENOMIC DNA]</scope>
    <source>
        <strain evidence="4">CGMCC 1.12966</strain>
    </source>
</reference>
<evidence type="ECO:0000259" key="1">
    <source>
        <dbReference type="PROSITE" id="PS50022"/>
    </source>
</evidence>
<dbReference type="Pfam" id="PF13402">
    <property type="entry name" value="Peptidase_M60"/>
    <property type="match status" value="1"/>
</dbReference>
<evidence type="ECO:0000313" key="3">
    <source>
        <dbReference type="EMBL" id="GHE23391.1"/>
    </source>
</evidence>
<gene>
    <name evidence="3" type="ORF">GCM10017764_03590</name>
</gene>
<keyword evidence="4" id="KW-1185">Reference proteome</keyword>